<dbReference type="GO" id="GO:0006508">
    <property type="term" value="P:proteolysis"/>
    <property type="evidence" value="ECO:0007669"/>
    <property type="project" value="InterPro"/>
</dbReference>
<organism evidence="3 4">
    <name type="scientific">Dreissena polymorpha</name>
    <name type="common">Zebra mussel</name>
    <name type="synonym">Mytilus polymorpha</name>
    <dbReference type="NCBI Taxonomy" id="45954"/>
    <lineage>
        <taxon>Eukaryota</taxon>
        <taxon>Metazoa</taxon>
        <taxon>Spiralia</taxon>
        <taxon>Lophotrochozoa</taxon>
        <taxon>Mollusca</taxon>
        <taxon>Bivalvia</taxon>
        <taxon>Autobranchia</taxon>
        <taxon>Heteroconchia</taxon>
        <taxon>Euheterodonta</taxon>
        <taxon>Imparidentia</taxon>
        <taxon>Neoheterodontei</taxon>
        <taxon>Myida</taxon>
        <taxon>Dreissenoidea</taxon>
        <taxon>Dreissenidae</taxon>
        <taxon>Dreissena</taxon>
    </lineage>
</organism>
<dbReference type="Gene3D" id="3.40.630.10">
    <property type="entry name" value="Zn peptidases"/>
    <property type="match status" value="1"/>
</dbReference>
<proteinExistence type="inferred from homology"/>
<keyword evidence="4" id="KW-1185">Reference proteome</keyword>
<dbReference type="InterPro" id="IPR000834">
    <property type="entry name" value="Peptidase_M14"/>
</dbReference>
<dbReference type="Proteomes" id="UP000828390">
    <property type="component" value="Unassembled WGS sequence"/>
</dbReference>
<dbReference type="GO" id="GO:0008270">
    <property type="term" value="F:zinc ion binding"/>
    <property type="evidence" value="ECO:0007669"/>
    <property type="project" value="InterPro"/>
</dbReference>
<dbReference type="EMBL" id="JAIWYP010000005">
    <property type="protein sequence ID" value="KAH3826619.1"/>
    <property type="molecule type" value="Genomic_DNA"/>
</dbReference>
<protein>
    <recommendedName>
        <fullName evidence="2">Peptidase M14 domain-containing protein</fullName>
    </recommendedName>
</protein>
<evidence type="ECO:0000259" key="2">
    <source>
        <dbReference type="Pfam" id="PF00246"/>
    </source>
</evidence>
<dbReference type="Pfam" id="PF00246">
    <property type="entry name" value="Peptidase_M14"/>
    <property type="match status" value="1"/>
</dbReference>
<name>A0A9D4H439_DREPO</name>
<reference evidence="3" key="1">
    <citation type="journal article" date="2019" name="bioRxiv">
        <title>The Genome of the Zebra Mussel, Dreissena polymorpha: A Resource for Invasive Species Research.</title>
        <authorList>
            <person name="McCartney M.A."/>
            <person name="Auch B."/>
            <person name="Kono T."/>
            <person name="Mallez S."/>
            <person name="Zhang Y."/>
            <person name="Obille A."/>
            <person name="Becker A."/>
            <person name="Abrahante J.E."/>
            <person name="Garbe J."/>
            <person name="Badalamenti J.P."/>
            <person name="Herman A."/>
            <person name="Mangelson H."/>
            <person name="Liachko I."/>
            <person name="Sullivan S."/>
            <person name="Sone E.D."/>
            <person name="Koren S."/>
            <person name="Silverstein K.A.T."/>
            <person name="Beckman K.B."/>
            <person name="Gohl D.M."/>
        </authorList>
    </citation>
    <scope>NUCLEOTIDE SEQUENCE</scope>
    <source>
        <strain evidence="3">Duluth1</strain>
        <tissue evidence="3">Whole animal</tissue>
    </source>
</reference>
<sequence>MMFVRNTITSVRLINRGDIIKNAQTVKTYAQIANYYGSGSVDHDNCMVTKRRSIAIDAYSSYSYTTQVENFIYCMFVDPDTAAMCPVFVVLLLAMVDGTMSLLHVHHGNVAMASYLREVNNKYPDITKLYSIGKSVKGRVCIIAMPWGKWANCKCVK</sequence>
<evidence type="ECO:0000313" key="4">
    <source>
        <dbReference type="Proteomes" id="UP000828390"/>
    </source>
</evidence>
<comment type="caution">
    <text evidence="3">The sequence shown here is derived from an EMBL/GenBank/DDBJ whole genome shotgun (WGS) entry which is preliminary data.</text>
</comment>
<feature type="domain" description="Peptidase M14" evidence="2">
    <location>
        <begin position="112"/>
        <end position="139"/>
    </location>
</feature>
<evidence type="ECO:0000256" key="1">
    <source>
        <dbReference type="ARBA" id="ARBA00005988"/>
    </source>
</evidence>
<comment type="similarity">
    <text evidence="1">Belongs to the peptidase M14 family.</text>
</comment>
<dbReference type="GO" id="GO:0004181">
    <property type="term" value="F:metallocarboxypeptidase activity"/>
    <property type="evidence" value="ECO:0007669"/>
    <property type="project" value="InterPro"/>
</dbReference>
<accession>A0A9D4H439</accession>
<dbReference type="AlphaFoldDB" id="A0A9D4H439"/>
<evidence type="ECO:0000313" key="3">
    <source>
        <dbReference type="EMBL" id="KAH3826619.1"/>
    </source>
</evidence>
<gene>
    <name evidence="3" type="ORF">DPMN_128528</name>
</gene>
<reference evidence="3" key="2">
    <citation type="submission" date="2020-11" db="EMBL/GenBank/DDBJ databases">
        <authorList>
            <person name="McCartney M.A."/>
            <person name="Auch B."/>
            <person name="Kono T."/>
            <person name="Mallez S."/>
            <person name="Becker A."/>
            <person name="Gohl D.M."/>
            <person name="Silverstein K.A.T."/>
            <person name="Koren S."/>
            <person name="Bechman K.B."/>
            <person name="Herman A."/>
            <person name="Abrahante J.E."/>
            <person name="Garbe J."/>
        </authorList>
    </citation>
    <scope>NUCLEOTIDE SEQUENCE</scope>
    <source>
        <strain evidence="3">Duluth1</strain>
        <tissue evidence="3">Whole animal</tissue>
    </source>
</reference>